<feature type="transmembrane region" description="Helical" evidence="8">
    <location>
        <begin position="87"/>
        <end position="106"/>
    </location>
</feature>
<feature type="transmembrane region" description="Helical" evidence="8">
    <location>
        <begin position="348"/>
        <end position="368"/>
    </location>
</feature>
<sequence length="484" mass="50907">MSWCSDTDKASLLASGINEAAAAVLCSNHGAGPERRMALDVSEVGASVDASFMLFSAYLVFFMQAGFAMLCAGSVRSKNVMNILIKNILDACVGAIAFYLFGYGVAYGKDKDGKANAFIGEGSFALGKGDHDVGFRDWNSFLFQWAFSAAAATIVSGSVAERTAFQAYLGYSFFLTAFVYPTVVHWVWDTDGWLSAFKKNDADGNNKKLLKVGMIDFAGSGVVHMVGGFAGLMGAVIVGPRTGRFGADGRPIAMPGHNASLVVLGTFVLWVGWYGFNPGSMLAIVGADSVAVVGRSAVCTTMAAAAGGLTAMFINYFLYHVWDLIAVCNGVLAGLVSITAGCSVVEPYAAILAGIGGAFVIWGSGKLLLKLRIDDPLEAFPMHGMCGVWGVLFVGFFATEGNVKQAYSLEEYGVFYGGSGNLLACQITGVVVIIAWTCTLLGLFFSAFRAIGMLRTSAEEEAAGLDSSKHGGSAYNMEVMSAKN</sequence>
<keyword evidence="5 8" id="KW-1133">Transmembrane helix</keyword>
<dbReference type="FunFam" id="1.10.3430.10:FF:000008">
    <property type="entry name" value="Ammonium transporter"/>
    <property type="match status" value="1"/>
</dbReference>
<name>A0A7S0X9T9_9CHLO</name>
<feature type="transmembrane region" description="Helical" evidence="8">
    <location>
        <begin position="380"/>
        <end position="399"/>
    </location>
</feature>
<dbReference type="InterPro" id="IPR029020">
    <property type="entry name" value="Ammonium/urea_transptr"/>
</dbReference>
<feature type="transmembrane region" description="Helical" evidence="8">
    <location>
        <begin position="167"/>
        <end position="188"/>
    </location>
</feature>
<evidence type="ECO:0000313" key="10">
    <source>
        <dbReference type="EMBL" id="CAD8707145.1"/>
    </source>
</evidence>
<keyword evidence="4 8" id="KW-0812">Transmembrane</keyword>
<feature type="transmembrane region" description="Helical" evidence="8">
    <location>
        <begin position="282"/>
        <end position="305"/>
    </location>
</feature>
<evidence type="ECO:0000256" key="1">
    <source>
        <dbReference type="ARBA" id="ARBA00004141"/>
    </source>
</evidence>
<dbReference type="Pfam" id="PF00909">
    <property type="entry name" value="Ammonium_transp"/>
    <property type="match status" value="1"/>
</dbReference>
<dbReference type="GO" id="GO:0008519">
    <property type="term" value="F:ammonium channel activity"/>
    <property type="evidence" value="ECO:0007669"/>
    <property type="project" value="InterPro"/>
</dbReference>
<protein>
    <recommendedName>
        <fullName evidence="8">Ammonium transporter</fullName>
    </recommendedName>
</protein>
<evidence type="ECO:0000259" key="9">
    <source>
        <dbReference type="Pfam" id="PF00909"/>
    </source>
</evidence>
<dbReference type="NCBIfam" id="TIGR00836">
    <property type="entry name" value="amt"/>
    <property type="match status" value="1"/>
</dbReference>
<dbReference type="InterPro" id="IPR001905">
    <property type="entry name" value="Ammonium_transpt"/>
</dbReference>
<dbReference type="PANTHER" id="PTHR11730:SF6">
    <property type="entry name" value="AMMONIUM TRANSPORTER"/>
    <property type="match status" value="1"/>
</dbReference>
<feature type="transmembrane region" description="Helical" evidence="8">
    <location>
        <begin position="142"/>
        <end position="160"/>
    </location>
</feature>
<feature type="transmembrane region" description="Helical" evidence="8">
    <location>
        <begin position="259"/>
        <end position="276"/>
    </location>
</feature>
<dbReference type="GO" id="GO:0005886">
    <property type="term" value="C:plasma membrane"/>
    <property type="evidence" value="ECO:0007669"/>
    <property type="project" value="UniProtKB-SubCell"/>
</dbReference>
<dbReference type="InterPro" id="IPR024041">
    <property type="entry name" value="NH4_transpt_AmtB-like_dom"/>
</dbReference>
<dbReference type="PROSITE" id="PS01219">
    <property type="entry name" value="AMMONIUM_TRANSP"/>
    <property type="match status" value="1"/>
</dbReference>
<evidence type="ECO:0000256" key="5">
    <source>
        <dbReference type="ARBA" id="ARBA00022989"/>
    </source>
</evidence>
<feature type="transmembrane region" description="Helical" evidence="8">
    <location>
        <begin position="52"/>
        <end position="75"/>
    </location>
</feature>
<feature type="transmembrane region" description="Helical" evidence="8">
    <location>
        <begin position="217"/>
        <end position="238"/>
    </location>
</feature>
<dbReference type="InterPro" id="IPR018047">
    <property type="entry name" value="Ammonium_transpt_CS"/>
</dbReference>
<evidence type="ECO:0000256" key="4">
    <source>
        <dbReference type="ARBA" id="ARBA00022692"/>
    </source>
</evidence>
<feature type="transmembrane region" description="Helical" evidence="8">
    <location>
        <begin position="317"/>
        <end position="336"/>
    </location>
</feature>
<organism evidence="10">
    <name type="scientific">Mantoniella antarctica</name>
    <dbReference type="NCBI Taxonomy" id="81844"/>
    <lineage>
        <taxon>Eukaryota</taxon>
        <taxon>Viridiplantae</taxon>
        <taxon>Chlorophyta</taxon>
        <taxon>Mamiellophyceae</taxon>
        <taxon>Mamiellales</taxon>
        <taxon>Mamiellaceae</taxon>
        <taxon>Mantoniella</taxon>
    </lineage>
</organism>
<evidence type="ECO:0000256" key="7">
    <source>
        <dbReference type="ARBA" id="ARBA00023177"/>
    </source>
</evidence>
<keyword evidence="7 8" id="KW-0924">Ammonia transport</keyword>
<evidence type="ECO:0000256" key="6">
    <source>
        <dbReference type="ARBA" id="ARBA00023136"/>
    </source>
</evidence>
<dbReference type="GO" id="GO:0097272">
    <property type="term" value="P:ammonium homeostasis"/>
    <property type="evidence" value="ECO:0007669"/>
    <property type="project" value="TreeGrafter"/>
</dbReference>
<dbReference type="AlphaFoldDB" id="A0A7S0X9T9"/>
<keyword evidence="6 8" id="KW-0472">Membrane</keyword>
<feature type="transmembrane region" description="Helical" evidence="8">
    <location>
        <begin position="419"/>
        <end position="445"/>
    </location>
</feature>
<evidence type="ECO:0000256" key="3">
    <source>
        <dbReference type="ARBA" id="ARBA00022448"/>
    </source>
</evidence>
<gene>
    <name evidence="10" type="ORF">MANT1106_LOCUS9828</name>
</gene>
<dbReference type="PANTHER" id="PTHR11730">
    <property type="entry name" value="AMMONIUM TRANSPORTER"/>
    <property type="match status" value="1"/>
</dbReference>
<keyword evidence="3 8" id="KW-0813">Transport</keyword>
<proteinExistence type="inferred from homology"/>
<comment type="subcellular location">
    <subcellularLocation>
        <location evidence="8">Cell membrane</location>
        <topology evidence="8">Multi-pass membrane protein</topology>
    </subcellularLocation>
    <subcellularLocation>
        <location evidence="1">Membrane</location>
        <topology evidence="1">Multi-pass membrane protein</topology>
    </subcellularLocation>
</comment>
<comment type="similarity">
    <text evidence="2 8">Belongs to the ammonia transporter channel (TC 1.A.11.2) family.</text>
</comment>
<feature type="domain" description="Ammonium transporter AmtB-like" evidence="9">
    <location>
        <begin position="52"/>
        <end position="475"/>
    </location>
</feature>
<reference evidence="10" key="1">
    <citation type="submission" date="2021-01" db="EMBL/GenBank/DDBJ databases">
        <authorList>
            <person name="Corre E."/>
            <person name="Pelletier E."/>
            <person name="Niang G."/>
            <person name="Scheremetjew M."/>
            <person name="Finn R."/>
            <person name="Kale V."/>
            <person name="Holt S."/>
            <person name="Cochrane G."/>
            <person name="Meng A."/>
            <person name="Brown T."/>
            <person name="Cohen L."/>
        </authorList>
    </citation>
    <scope>NUCLEOTIDE SEQUENCE</scope>
    <source>
        <strain evidence="10">SL-175</strain>
    </source>
</reference>
<dbReference type="Gene3D" id="1.10.3430.10">
    <property type="entry name" value="Ammonium transporter AmtB like domains"/>
    <property type="match status" value="1"/>
</dbReference>
<evidence type="ECO:0000256" key="8">
    <source>
        <dbReference type="RuleBase" id="RU362002"/>
    </source>
</evidence>
<accession>A0A7S0X9T9</accession>
<dbReference type="SUPFAM" id="SSF111352">
    <property type="entry name" value="Ammonium transporter"/>
    <property type="match status" value="1"/>
</dbReference>
<evidence type="ECO:0000256" key="2">
    <source>
        <dbReference type="ARBA" id="ARBA00005887"/>
    </source>
</evidence>
<dbReference type="EMBL" id="HBFC01016621">
    <property type="protein sequence ID" value="CAD8707145.1"/>
    <property type="molecule type" value="Transcribed_RNA"/>
</dbReference>